<dbReference type="Pfam" id="PF13177">
    <property type="entry name" value="DNA_pol3_delta2"/>
    <property type="match status" value="1"/>
</dbReference>
<dbReference type="SUPFAM" id="SSF52540">
    <property type="entry name" value="P-loop containing nucleoside triphosphate hydrolases"/>
    <property type="match status" value="1"/>
</dbReference>
<accession>A0A1W1BKS5</accession>
<organism evidence="1">
    <name type="scientific">hydrothermal vent metagenome</name>
    <dbReference type="NCBI Taxonomy" id="652676"/>
    <lineage>
        <taxon>unclassified sequences</taxon>
        <taxon>metagenomes</taxon>
        <taxon>ecological metagenomes</taxon>
    </lineage>
</organism>
<dbReference type="GO" id="GO:0003887">
    <property type="term" value="F:DNA-directed DNA polymerase activity"/>
    <property type="evidence" value="ECO:0007669"/>
    <property type="project" value="UniProtKB-EC"/>
</dbReference>
<gene>
    <name evidence="1" type="ORF">MNB_SV-12-1533</name>
</gene>
<name>A0A1W1BKS5_9ZZZZ</name>
<keyword evidence="1" id="KW-0548">Nucleotidyltransferase</keyword>
<dbReference type="AlphaFoldDB" id="A0A1W1BKS5"/>
<dbReference type="InterPro" id="IPR027417">
    <property type="entry name" value="P-loop_NTPase"/>
</dbReference>
<dbReference type="EC" id="2.7.7.7" evidence="1"/>
<dbReference type="NCBIfam" id="NF006296">
    <property type="entry name" value="PRK08485.1"/>
    <property type="match status" value="1"/>
</dbReference>
<dbReference type="EMBL" id="FPHE01000051">
    <property type="protein sequence ID" value="SFV54071.1"/>
    <property type="molecule type" value="Genomic_DNA"/>
</dbReference>
<reference evidence="1" key="1">
    <citation type="submission" date="2016-10" db="EMBL/GenBank/DDBJ databases">
        <authorList>
            <person name="de Groot N.N."/>
        </authorList>
    </citation>
    <scope>NUCLEOTIDE SEQUENCE</scope>
</reference>
<evidence type="ECO:0000313" key="1">
    <source>
        <dbReference type="EMBL" id="SFV54071.1"/>
    </source>
</evidence>
<sequence length="210" mass="23654">MRLASGIIISVKPDEVLASLEQLRTNEIFTIIKSQDDKGNLKEFLVEHAKETIAKAFVASDKLNYIILIATSFSDIVQNRLLKILEEPPKNKAFIIITESKSAILDTIKSRMPITLFNDSKSEENLTLDIENLTLAKVYAFMQDNSRLSVVECKKIVERVSILAMRSGKYNLDEATLKIFSNSIKALDMGSPTSFILNVILMKLLTQKRD</sequence>
<proteinExistence type="predicted"/>
<dbReference type="Gene3D" id="3.40.50.300">
    <property type="entry name" value="P-loop containing nucleotide triphosphate hydrolases"/>
    <property type="match status" value="1"/>
</dbReference>
<keyword evidence="1" id="KW-0808">Transferase</keyword>
<protein>
    <submittedName>
        <fullName evidence="1">DNA poymerase III subunit delta</fullName>
        <ecNumber evidence="1">2.7.7.7</ecNumber>
    </submittedName>
</protein>